<dbReference type="SUPFAM" id="SSF50475">
    <property type="entry name" value="FMN-binding split barrel"/>
    <property type="match status" value="1"/>
</dbReference>
<reference evidence="2 3" key="1">
    <citation type="submission" date="2020-08" db="EMBL/GenBank/DDBJ databases">
        <title>Genomic Encyclopedia of Type Strains, Phase IV (KMG-IV): sequencing the most valuable type-strain genomes for metagenomic binning, comparative biology and taxonomic classification.</title>
        <authorList>
            <person name="Goeker M."/>
        </authorList>
    </citation>
    <scope>NUCLEOTIDE SEQUENCE [LARGE SCALE GENOMIC DNA]</scope>
    <source>
        <strain evidence="2 3">DSM 25024</strain>
    </source>
</reference>
<accession>A0A7W6FWD8</accession>
<keyword evidence="3" id="KW-1185">Reference proteome</keyword>
<dbReference type="InterPro" id="IPR038725">
    <property type="entry name" value="YdaG_split_barrel_FMN-bd"/>
</dbReference>
<dbReference type="InterPro" id="IPR052917">
    <property type="entry name" value="Stress-Dev_Protein"/>
</dbReference>
<evidence type="ECO:0000313" key="2">
    <source>
        <dbReference type="EMBL" id="MBB3937800.1"/>
    </source>
</evidence>
<organism evidence="2 3">
    <name type="scientific">Aureimonas phyllosphaerae</name>
    <dbReference type="NCBI Taxonomy" id="1166078"/>
    <lineage>
        <taxon>Bacteria</taxon>
        <taxon>Pseudomonadati</taxon>
        <taxon>Pseudomonadota</taxon>
        <taxon>Alphaproteobacteria</taxon>
        <taxon>Hyphomicrobiales</taxon>
        <taxon>Aurantimonadaceae</taxon>
        <taxon>Aureimonas</taxon>
    </lineage>
</organism>
<feature type="domain" description="General stress protein FMN-binding split barrel" evidence="1">
    <location>
        <begin position="7"/>
        <end position="137"/>
    </location>
</feature>
<dbReference type="InterPro" id="IPR012349">
    <property type="entry name" value="Split_barrel_FMN-bd"/>
</dbReference>
<dbReference type="PANTHER" id="PTHR34818:SF1">
    <property type="entry name" value="PROTEIN BLI-3"/>
    <property type="match status" value="1"/>
</dbReference>
<protein>
    <submittedName>
        <fullName evidence="2">General stress protein 26</fullName>
    </submittedName>
</protein>
<dbReference type="Proteomes" id="UP000531216">
    <property type="component" value="Unassembled WGS sequence"/>
</dbReference>
<dbReference type="RefSeq" id="WP_090965598.1">
    <property type="nucleotide sequence ID" value="NZ_FOOA01000019.1"/>
</dbReference>
<dbReference type="PANTHER" id="PTHR34818">
    <property type="entry name" value="PROTEIN BLI-3"/>
    <property type="match status" value="1"/>
</dbReference>
<gene>
    <name evidence="2" type="ORF">GGR05_003969</name>
</gene>
<name>A0A7W6FWD8_9HYPH</name>
<dbReference type="Gene3D" id="2.30.110.10">
    <property type="entry name" value="Electron Transport, Fmn-binding Protein, Chain A"/>
    <property type="match status" value="1"/>
</dbReference>
<evidence type="ECO:0000313" key="3">
    <source>
        <dbReference type="Proteomes" id="UP000531216"/>
    </source>
</evidence>
<dbReference type="EMBL" id="JACIDO010000012">
    <property type="protein sequence ID" value="MBB3937800.1"/>
    <property type="molecule type" value="Genomic_DNA"/>
</dbReference>
<dbReference type="OrthoDB" id="1432662at2"/>
<evidence type="ECO:0000259" key="1">
    <source>
        <dbReference type="Pfam" id="PF16242"/>
    </source>
</evidence>
<dbReference type="AlphaFoldDB" id="A0A7W6FWD8"/>
<comment type="caution">
    <text evidence="2">The sequence shown here is derived from an EMBL/GenBank/DDBJ whole genome shotgun (WGS) entry which is preliminary data.</text>
</comment>
<dbReference type="Pfam" id="PF16242">
    <property type="entry name" value="Pyrid_ox_like"/>
    <property type="match status" value="1"/>
</dbReference>
<proteinExistence type="predicted"/>
<sequence>MADMTLKDISDAMADIDFCMLSTHTENGDIAARPMSNNGDVAYEGDSYFFTYEEARTVSDIERDPRVGLGFQGKKGLLGRPPMFISVEGRAELIRDKAAFEAHWTKDLEYWFKDGVDTPNLVLIKVHATRIHFWNGQDEGEVPVR</sequence>